<dbReference type="Proteomes" id="UP000091820">
    <property type="component" value="Unassembled WGS sequence"/>
</dbReference>
<dbReference type="EnsemblMetazoa" id="GBRI019019-RA">
    <property type="protein sequence ID" value="GBRI019019-PA"/>
    <property type="gene ID" value="GBRI019019"/>
</dbReference>
<organism evidence="1 2">
    <name type="scientific">Glossina brevipalpis</name>
    <dbReference type="NCBI Taxonomy" id="37001"/>
    <lineage>
        <taxon>Eukaryota</taxon>
        <taxon>Metazoa</taxon>
        <taxon>Ecdysozoa</taxon>
        <taxon>Arthropoda</taxon>
        <taxon>Hexapoda</taxon>
        <taxon>Insecta</taxon>
        <taxon>Pterygota</taxon>
        <taxon>Neoptera</taxon>
        <taxon>Endopterygota</taxon>
        <taxon>Diptera</taxon>
        <taxon>Brachycera</taxon>
        <taxon>Muscomorpha</taxon>
        <taxon>Hippoboscoidea</taxon>
        <taxon>Glossinidae</taxon>
        <taxon>Glossina</taxon>
    </lineage>
</organism>
<name>A0A1A9WGP4_9MUSC</name>
<proteinExistence type="predicted"/>
<protein>
    <submittedName>
        <fullName evidence="1">Uncharacterized protein</fullName>
    </submittedName>
</protein>
<sequence length="166" mass="18422">MDKDVPVLSDGIYHIDSFILDVPKTAIIVGLQDDFKRKYQRDNSVNVGYETENDHEIMTAISSNTSSSYSEHGSEEQICCTITAESDEFAIVPEKLPPSRCKWHSNLLVTADVQDDFSASSTSYTSNSSQSPHTVNTISSTAGDMKYLTANTANEKLQYQCFCDNQ</sequence>
<reference evidence="2" key="1">
    <citation type="submission" date="2014-03" db="EMBL/GenBank/DDBJ databases">
        <authorList>
            <person name="Aksoy S."/>
            <person name="Warren W."/>
            <person name="Wilson R.K."/>
        </authorList>
    </citation>
    <scope>NUCLEOTIDE SEQUENCE [LARGE SCALE GENOMIC DNA]</scope>
    <source>
        <strain evidence="2">IAEA</strain>
    </source>
</reference>
<evidence type="ECO:0000313" key="1">
    <source>
        <dbReference type="EnsemblMetazoa" id="GBRI019019-PA"/>
    </source>
</evidence>
<evidence type="ECO:0000313" key="2">
    <source>
        <dbReference type="Proteomes" id="UP000091820"/>
    </source>
</evidence>
<accession>A0A1A9WGP4</accession>
<reference evidence="1" key="2">
    <citation type="submission" date="2020-05" db="UniProtKB">
        <authorList>
            <consortium name="EnsemblMetazoa"/>
        </authorList>
    </citation>
    <scope>IDENTIFICATION</scope>
    <source>
        <strain evidence="1">IAEA</strain>
    </source>
</reference>
<dbReference type="AlphaFoldDB" id="A0A1A9WGP4"/>
<dbReference type="VEuPathDB" id="VectorBase:GBRI019019"/>
<keyword evidence="2" id="KW-1185">Reference proteome</keyword>